<dbReference type="EMBL" id="CP069114">
    <property type="protein sequence ID" value="QSS64920.1"/>
    <property type="molecule type" value="Genomic_DNA"/>
</dbReference>
<gene>
    <name evidence="1" type="ORF">I7I51_01995</name>
</gene>
<name>A0A8A1MIG7_AJECA</name>
<reference evidence="1" key="1">
    <citation type="submission" date="2021-01" db="EMBL/GenBank/DDBJ databases">
        <title>Chromosome-level genome assembly of a human fungal pathogen reveals clustering of transcriptionally co-regulated genes.</title>
        <authorList>
            <person name="Voorhies M."/>
            <person name="Cohen S."/>
            <person name="Shea T.P."/>
            <person name="Petrus S."/>
            <person name="Munoz J.F."/>
            <person name="Poplawski S."/>
            <person name="Goldman W.E."/>
            <person name="Michael T."/>
            <person name="Cuomo C.A."/>
            <person name="Sil A."/>
            <person name="Beyhan S."/>
        </authorList>
    </citation>
    <scope>NUCLEOTIDE SEQUENCE</scope>
    <source>
        <strain evidence="1">WU24</strain>
    </source>
</reference>
<dbReference type="AlphaFoldDB" id="A0A8A1MIG7"/>
<dbReference type="Proteomes" id="UP000663671">
    <property type="component" value="Chromosome 1"/>
</dbReference>
<accession>A0A8A1MIG7</accession>
<evidence type="ECO:0000313" key="2">
    <source>
        <dbReference type="Proteomes" id="UP000663671"/>
    </source>
</evidence>
<protein>
    <submittedName>
        <fullName evidence="1">Uncharacterized protein</fullName>
    </submittedName>
</protein>
<proteinExistence type="predicted"/>
<dbReference type="VEuPathDB" id="FungiDB:I7I51_01995"/>
<sequence>MDKNHSRLLFDNISNSLKQERRAPKCEEEDLRQDRSFATFQFVE</sequence>
<organism evidence="1 2">
    <name type="scientific">Ajellomyces capsulatus</name>
    <name type="common">Darling's disease fungus</name>
    <name type="synonym">Histoplasma capsulatum</name>
    <dbReference type="NCBI Taxonomy" id="5037"/>
    <lineage>
        <taxon>Eukaryota</taxon>
        <taxon>Fungi</taxon>
        <taxon>Dikarya</taxon>
        <taxon>Ascomycota</taxon>
        <taxon>Pezizomycotina</taxon>
        <taxon>Eurotiomycetes</taxon>
        <taxon>Eurotiomycetidae</taxon>
        <taxon>Onygenales</taxon>
        <taxon>Ajellomycetaceae</taxon>
        <taxon>Histoplasma</taxon>
    </lineage>
</organism>
<evidence type="ECO:0000313" key="1">
    <source>
        <dbReference type="EMBL" id="QSS64920.1"/>
    </source>
</evidence>